<accession>A0A9W7DAB9</accession>
<keyword evidence="1" id="KW-1133">Transmembrane helix</keyword>
<gene>
    <name evidence="2" type="ORF">Pfra01_002900100</name>
</gene>
<comment type="caution">
    <text evidence="2">The sequence shown here is derived from an EMBL/GenBank/DDBJ whole genome shotgun (WGS) entry which is preliminary data.</text>
</comment>
<dbReference type="AlphaFoldDB" id="A0A9W7DAB9"/>
<feature type="transmembrane region" description="Helical" evidence="1">
    <location>
        <begin position="6"/>
        <end position="22"/>
    </location>
</feature>
<sequence>MKVHALVAATAAVHIVAFYVALENERKKFWSAIASTGSTTPSYFSTKDSFDICDLSRSTTSTQPGFLVHEEDRSLALIVGRPVMNRLGYSTDGLLAAARTRQPKYCLTEPGEGDPDKNNSPLVRVQAMRTRLLDELDVDGDDLDELVASPRLVAEAARAVQAALELTIQEARANGLTSKEGDCRGATHSSNLHISATCTNGYIQVGHM</sequence>
<keyword evidence="1" id="KW-0472">Membrane</keyword>
<name>A0A9W7DAB9_9STRA</name>
<keyword evidence="1" id="KW-0812">Transmembrane</keyword>
<evidence type="ECO:0000313" key="2">
    <source>
        <dbReference type="EMBL" id="GMF89806.1"/>
    </source>
</evidence>
<protein>
    <submittedName>
        <fullName evidence="2">Unnamed protein product</fullName>
    </submittedName>
</protein>
<keyword evidence="3" id="KW-1185">Reference proteome</keyword>
<proteinExistence type="predicted"/>
<dbReference type="Proteomes" id="UP001165121">
    <property type="component" value="Unassembled WGS sequence"/>
</dbReference>
<reference evidence="2" key="1">
    <citation type="submission" date="2023-04" db="EMBL/GenBank/DDBJ databases">
        <title>Phytophthora fragariaefolia NBRC 109709.</title>
        <authorList>
            <person name="Ichikawa N."/>
            <person name="Sato H."/>
            <person name="Tonouchi N."/>
        </authorList>
    </citation>
    <scope>NUCLEOTIDE SEQUENCE</scope>
    <source>
        <strain evidence="2">NBRC 109709</strain>
    </source>
</reference>
<dbReference type="EMBL" id="BSXT01013754">
    <property type="protein sequence ID" value="GMF89806.1"/>
    <property type="molecule type" value="Genomic_DNA"/>
</dbReference>
<evidence type="ECO:0000313" key="3">
    <source>
        <dbReference type="Proteomes" id="UP001165121"/>
    </source>
</evidence>
<evidence type="ECO:0000256" key="1">
    <source>
        <dbReference type="SAM" id="Phobius"/>
    </source>
</evidence>
<organism evidence="2 3">
    <name type="scientific">Phytophthora fragariaefolia</name>
    <dbReference type="NCBI Taxonomy" id="1490495"/>
    <lineage>
        <taxon>Eukaryota</taxon>
        <taxon>Sar</taxon>
        <taxon>Stramenopiles</taxon>
        <taxon>Oomycota</taxon>
        <taxon>Peronosporomycetes</taxon>
        <taxon>Peronosporales</taxon>
        <taxon>Peronosporaceae</taxon>
        <taxon>Phytophthora</taxon>
    </lineage>
</organism>